<dbReference type="Gene3D" id="1.25.40.10">
    <property type="entry name" value="Tetratricopeptide repeat domain"/>
    <property type="match status" value="1"/>
</dbReference>
<sequence length="301" mass="33603">MPRRHSDQRSDRERSEILNRYAQRLVHRGGERELHWYRRAAQADPSWAAPWFNLGLAHKYRGEWAESLQANRAALERQGDHAGACWNLGIAATALSDWSSAREAWRKYGVGLPEGEGPIEAELGAVALRIDLDGSGEVVWGTRIDPARARILNVPLPDSGHRYHDIVLHDGAVQGTRKLQGHEYPVFNALGLWQASAYATYEALIETAAPDTLAALVERVRESGGQVEDWTHTVRYLCQACSEAEQEHEHPQEPAAHTRFHLGIAATDAARLRGVLDDWLSAHPQARLLEFSRAFPADVTP</sequence>
<gene>
    <name evidence="1" type="ORF">LA76x_1642</name>
</gene>
<reference evidence="1 2" key="1">
    <citation type="journal article" date="2015" name="BMC Genomics">
        <title>Comparative genomics and metabolic profiling of the genus Lysobacter.</title>
        <authorList>
            <person name="de Bruijn I."/>
            <person name="Cheng X."/>
            <person name="de Jager V."/>
            <person name="Exposito R.G."/>
            <person name="Watrous J."/>
            <person name="Patel N."/>
            <person name="Postma J."/>
            <person name="Dorrestein P.C."/>
            <person name="Kobayashi D."/>
            <person name="Raaijmakers J.M."/>
        </authorList>
    </citation>
    <scope>NUCLEOTIDE SEQUENCE [LARGE SCALE GENOMIC DNA]</scope>
    <source>
        <strain evidence="1 2">76</strain>
    </source>
</reference>
<evidence type="ECO:0000313" key="1">
    <source>
        <dbReference type="EMBL" id="ALN79798.1"/>
    </source>
</evidence>
<dbReference type="KEGG" id="lab:LA76x_1642"/>
<keyword evidence="2" id="KW-1185">Reference proteome</keyword>
<evidence type="ECO:0000313" key="2">
    <source>
        <dbReference type="Proteomes" id="UP000060787"/>
    </source>
</evidence>
<dbReference type="STRING" id="84531.LA76x_1642"/>
<protein>
    <submittedName>
        <fullName evidence="1">TPR repeat family protein</fullName>
    </submittedName>
</protein>
<proteinExistence type="predicted"/>
<dbReference type="Proteomes" id="UP000060787">
    <property type="component" value="Chromosome"/>
</dbReference>
<dbReference type="EMBL" id="CP011129">
    <property type="protein sequence ID" value="ALN79798.1"/>
    <property type="molecule type" value="Genomic_DNA"/>
</dbReference>
<dbReference type="PATRIC" id="fig|84531.8.peg.1672"/>
<organism evidence="1 2">
    <name type="scientific">Lysobacter antibioticus</name>
    <dbReference type="NCBI Taxonomy" id="84531"/>
    <lineage>
        <taxon>Bacteria</taxon>
        <taxon>Pseudomonadati</taxon>
        <taxon>Pseudomonadota</taxon>
        <taxon>Gammaproteobacteria</taxon>
        <taxon>Lysobacterales</taxon>
        <taxon>Lysobacteraceae</taxon>
        <taxon>Lysobacter</taxon>
    </lineage>
</organism>
<dbReference type="SUPFAM" id="SSF48452">
    <property type="entry name" value="TPR-like"/>
    <property type="match status" value="1"/>
</dbReference>
<dbReference type="AlphaFoldDB" id="A0A0S2F8E2"/>
<name>A0A0S2F8E2_LYSAN</name>
<dbReference type="RefSeq" id="WP_057917299.1">
    <property type="nucleotide sequence ID" value="NZ_CP011129.1"/>
</dbReference>
<dbReference type="InterPro" id="IPR011990">
    <property type="entry name" value="TPR-like_helical_dom_sf"/>
</dbReference>
<accession>A0A0S2F8E2</accession>